<feature type="region of interest" description="Disordered" evidence="1">
    <location>
        <begin position="32"/>
        <end position="58"/>
    </location>
</feature>
<dbReference type="Proteomes" id="UP000476064">
    <property type="component" value="Chromosome"/>
</dbReference>
<evidence type="ECO:0000256" key="2">
    <source>
        <dbReference type="SAM" id="SignalP"/>
    </source>
</evidence>
<feature type="compositionally biased region" description="Polar residues" evidence="1">
    <location>
        <begin position="32"/>
        <end position="49"/>
    </location>
</feature>
<keyword evidence="2" id="KW-0732">Signal</keyword>
<protein>
    <submittedName>
        <fullName evidence="3">Extracellular solute-binding protein</fullName>
    </submittedName>
</protein>
<dbReference type="KEGG" id="plyc:GXP70_22540"/>
<accession>A0A6C0G4T6</accession>
<dbReference type="SUPFAM" id="SSF53850">
    <property type="entry name" value="Periplasmic binding protein-like II"/>
    <property type="match status" value="1"/>
</dbReference>
<evidence type="ECO:0000256" key="1">
    <source>
        <dbReference type="SAM" id="MobiDB-lite"/>
    </source>
</evidence>
<dbReference type="AlphaFoldDB" id="A0A6C0G4T6"/>
<dbReference type="Pfam" id="PF01547">
    <property type="entry name" value="SBP_bac_1"/>
    <property type="match status" value="1"/>
</dbReference>
<dbReference type="InterPro" id="IPR050490">
    <property type="entry name" value="Bact_solute-bd_prot1"/>
</dbReference>
<reference evidence="3 4" key="1">
    <citation type="submission" date="2020-01" db="EMBL/GenBank/DDBJ databases">
        <title>Paenibacillus sp. nov., isolated from tomato rhizosphere.</title>
        <authorList>
            <person name="Weon H.-Y."/>
            <person name="Lee S.A."/>
        </authorList>
    </citation>
    <scope>NUCLEOTIDE SEQUENCE [LARGE SCALE GENOMIC DNA]</scope>
    <source>
        <strain evidence="3 4">12200R-189</strain>
    </source>
</reference>
<gene>
    <name evidence="3" type="ORF">GXP70_22540</name>
</gene>
<sequence>MKTRKTITSAAALLLGTSLVLSACGSNDANNGDNASKPAASTGNKQANGAANKPANDAGGDGQLFKLGSEPLEFTFYGNYDWMTTEPWAADPSSKWVQDNLKVTVKPIQSGGTAKQKLSTMIASDDLPDVMMTDRGADVEKLREAGKLVAFDDYLEKYPNLKKWAGDATINMLRSSDGKIYQFPNWYTSRPNGNAGYLINKKIYKDLGSPKLETFDDLYAYLKQVKDKYPNIVPLESDIDAQAVDIFTSGMQADFSPSYIGMRGVPNGDKLTSLYTEPAFIDAVKFGSKLFREKLMTQDAMTQKKEQVNEKLKTGRVAVYASYSVTEPSMSEGNTFLKSQDPDGGYEAIWPIHQEDVPKDHVFPNSYNSLGWNSIVITTSAKNPEGIFAYLDWITGEEGQSVMMFGPPGRYWDSRNEQGEPIPNDKWKTVPQAEKDKDKMGTFNWVGNTTFVDTTKTKIEETLPLEQRNWASVLQVNVTWVTSQNTTAFVNLDPTPDSEEGIARTAIDDLHKKYIAKALFAKNDEEVEAILKELNDTAMSQGLDKLLAYRTKQWQANLKKINGQ</sequence>
<name>A0A6C0G4T6_9BACL</name>
<evidence type="ECO:0000313" key="4">
    <source>
        <dbReference type="Proteomes" id="UP000476064"/>
    </source>
</evidence>
<dbReference type="InterPro" id="IPR006059">
    <property type="entry name" value="SBP"/>
</dbReference>
<dbReference type="Gene3D" id="3.40.190.10">
    <property type="entry name" value="Periplasmic binding protein-like II"/>
    <property type="match status" value="2"/>
</dbReference>
<keyword evidence="4" id="KW-1185">Reference proteome</keyword>
<dbReference type="PROSITE" id="PS51257">
    <property type="entry name" value="PROKAR_LIPOPROTEIN"/>
    <property type="match status" value="1"/>
</dbReference>
<dbReference type="PANTHER" id="PTHR43649:SF12">
    <property type="entry name" value="DIACETYLCHITOBIOSE BINDING PROTEIN DASA"/>
    <property type="match status" value="1"/>
</dbReference>
<evidence type="ECO:0000313" key="3">
    <source>
        <dbReference type="EMBL" id="QHT62489.1"/>
    </source>
</evidence>
<proteinExistence type="predicted"/>
<feature type="signal peptide" evidence="2">
    <location>
        <begin position="1"/>
        <end position="23"/>
    </location>
</feature>
<feature type="chain" id="PRO_5039444461" evidence="2">
    <location>
        <begin position="24"/>
        <end position="564"/>
    </location>
</feature>
<dbReference type="PANTHER" id="PTHR43649">
    <property type="entry name" value="ARABINOSE-BINDING PROTEIN-RELATED"/>
    <property type="match status" value="1"/>
</dbReference>
<dbReference type="RefSeq" id="WP_162358922.1">
    <property type="nucleotide sequence ID" value="NZ_CP048209.1"/>
</dbReference>
<organism evidence="3 4">
    <name type="scientific">Paenibacillus lycopersici</name>
    <dbReference type="NCBI Taxonomy" id="2704462"/>
    <lineage>
        <taxon>Bacteria</taxon>
        <taxon>Bacillati</taxon>
        <taxon>Bacillota</taxon>
        <taxon>Bacilli</taxon>
        <taxon>Bacillales</taxon>
        <taxon>Paenibacillaceae</taxon>
        <taxon>Paenibacillus</taxon>
    </lineage>
</organism>
<dbReference type="EMBL" id="CP048209">
    <property type="protein sequence ID" value="QHT62489.1"/>
    <property type="molecule type" value="Genomic_DNA"/>
</dbReference>